<evidence type="ECO:0000313" key="3">
    <source>
        <dbReference type="EMBL" id="ANS67916.1"/>
    </source>
</evidence>
<feature type="signal peptide" evidence="2">
    <location>
        <begin position="1"/>
        <end position="31"/>
    </location>
</feature>
<feature type="region of interest" description="Disordered" evidence="1">
    <location>
        <begin position="146"/>
        <end position="170"/>
    </location>
</feature>
<feature type="compositionally biased region" description="Basic and acidic residues" evidence="1">
    <location>
        <begin position="161"/>
        <end position="170"/>
    </location>
</feature>
<feature type="compositionally biased region" description="Low complexity" evidence="1">
    <location>
        <begin position="33"/>
        <end position="62"/>
    </location>
</feature>
<feature type="compositionally biased region" description="Acidic residues" evidence="1">
    <location>
        <begin position="64"/>
        <end position="74"/>
    </location>
</feature>
<organism evidence="3 4">
    <name type="scientific">Streptomyces lincolnensis</name>
    <dbReference type="NCBI Taxonomy" id="1915"/>
    <lineage>
        <taxon>Bacteria</taxon>
        <taxon>Bacillati</taxon>
        <taxon>Actinomycetota</taxon>
        <taxon>Actinomycetes</taxon>
        <taxon>Kitasatosporales</taxon>
        <taxon>Streptomycetaceae</taxon>
        <taxon>Streptomyces</taxon>
    </lineage>
</organism>
<reference evidence="3 4" key="1">
    <citation type="submission" date="2016-07" db="EMBL/GenBank/DDBJ databases">
        <title>Enhancement of antibiotic productionsby engineered nitrateutilization in actinobacteria.</title>
        <authorList>
            <person name="Meng S.C."/>
        </authorList>
    </citation>
    <scope>NUCLEOTIDE SEQUENCE [LARGE SCALE GENOMIC DNA]</scope>
    <source>
        <strain evidence="3 4">NRRL 2936</strain>
    </source>
</reference>
<dbReference type="PROSITE" id="PS51257">
    <property type="entry name" value="PROKAR_LIPOPROTEIN"/>
    <property type="match status" value="1"/>
</dbReference>
<gene>
    <name evidence="3" type="ORF">SLINC_5692</name>
</gene>
<sequence>MPGNRERPLLTFRRAAVTVVTLLLVSLTACSSEDDSAWTPPSARATTTPPAAPKTSPTVAATDAPEDPVEDPVEDSALPRPLVGAWESNEGTGTIAYRFTADGRYLYAGILATPTPEGVAQITLAAEGTATADGDTLLLEPTRYTISREDPGDPAGNYTDRPGELTPERHTWSLPSEDVLALMGEDGVRLTLRRQSP</sequence>
<keyword evidence="4" id="KW-1185">Reference proteome</keyword>
<dbReference type="KEGG" id="sls:SLINC_5692"/>
<evidence type="ECO:0000256" key="1">
    <source>
        <dbReference type="SAM" id="MobiDB-lite"/>
    </source>
</evidence>
<dbReference type="Proteomes" id="UP000092598">
    <property type="component" value="Chromosome"/>
</dbReference>
<name>A0A1B1MH07_STRLN</name>
<dbReference type="STRING" id="1915.SLINC_5692"/>
<feature type="region of interest" description="Disordered" evidence="1">
    <location>
        <begin position="33"/>
        <end position="76"/>
    </location>
</feature>
<dbReference type="AlphaFoldDB" id="A0A1B1MH07"/>
<proteinExistence type="predicted"/>
<keyword evidence="2" id="KW-0732">Signal</keyword>
<accession>A0A1B1MH07</accession>
<evidence type="ECO:0000256" key="2">
    <source>
        <dbReference type="SAM" id="SignalP"/>
    </source>
</evidence>
<evidence type="ECO:0000313" key="4">
    <source>
        <dbReference type="Proteomes" id="UP000092598"/>
    </source>
</evidence>
<dbReference type="EMBL" id="CP016438">
    <property type="protein sequence ID" value="ANS67916.1"/>
    <property type="molecule type" value="Genomic_DNA"/>
</dbReference>
<protein>
    <submittedName>
        <fullName evidence="3">Uncharacterized protein</fullName>
    </submittedName>
</protein>
<feature type="chain" id="PRO_5043310147" evidence="2">
    <location>
        <begin position="32"/>
        <end position="197"/>
    </location>
</feature>